<reference evidence="3 4" key="1">
    <citation type="submission" date="2020-04" db="EMBL/GenBank/DDBJ databases">
        <title>Sphingobium sp. AR-3-1 isolated from Arctic soil.</title>
        <authorList>
            <person name="Dahal R.H."/>
            <person name="Chaudhary D.K."/>
        </authorList>
    </citation>
    <scope>NUCLEOTIDE SEQUENCE [LARGE SCALE GENOMIC DNA]</scope>
    <source>
        <strain evidence="3 4">AR-3-1</strain>
    </source>
</reference>
<accession>A0A7X9ZVK9</accession>
<dbReference type="InterPro" id="IPR041459">
    <property type="entry name" value="MPTase-PolyVal"/>
</dbReference>
<evidence type="ECO:0000313" key="3">
    <source>
        <dbReference type="EMBL" id="NML12459.1"/>
    </source>
</evidence>
<dbReference type="GO" id="GO:0003697">
    <property type="term" value="F:single-stranded DNA binding"/>
    <property type="evidence" value="ECO:0007669"/>
    <property type="project" value="InterPro"/>
</dbReference>
<dbReference type="EMBL" id="JABBFV010000021">
    <property type="protein sequence ID" value="NML12459.1"/>
    <property type="molecule type" value="Genomic_DNA"/>
</dbReference>
<sequence length="316" mass="34822">MPRNTSKTRKTTAARVDVYEEVTNQIVALLEAGTRPWSPRWASGAASLPLRHEGTAYRGINILLLWSAAMAHGYTNPHWMTYRQAHELGGQVRKGEKGNLVVHAGTFTPKDGVTGEPITNSEGEETSRAYLKKYVVFNVEQIEGLDMSRFPAPQIEVKNRDQRDSELDAAFSRYPVPYSEGGSSAHYNPGADRIQMPAFADFVTGNAFYATLAHEAIHSTGHASRLARETLRDYGKAKEIRAAEELIAEIGAAMLCAQLGMEPTEREDHAAYVASWLTALRNDKRAIFRAATAAQAGSELILSHMGSVHRTDPDIR</sequence>
<protein>
    <submittedName>
        <fullName evidence="3">DUF1738 domain-containing protein</fullName>
    </submittedName>
</protein>
<gene>
    <name evidence="3" type="ORF">HHL08_20355</name>
</gene>
<evidence type="ECO:0000259" key="2">
    <source>
        <dbReference type="Pfam" id="PF18818"/>
    </source>
</evidence>
<feature type="domain" description="Polyvalent protein metallopeptidase" evidence="2">
    <location>
        <begin position="167"/>
        <end position="292"/>
    </location>
</feature>
<dbReference type="AlphaFoldDB" id="A0A7X9ZVK9"/>
<dbReference type="Pfam" id="PF08401">
    <property type="entry name" value="ArdcN"/>
    <property type="match status" value="1"/>
</dbReference>
<keyword evidence="4" id="KW-1185">Reference proteome</keyword>
<organism evidence="3 4">
    <name type="scientific">Sphingobium psychrophilum</name>
    <dbReference type="NCBI Taxonomy" id="2728834"/>
    <lineage>
        <taxon>Bacteria</taxon>
        <taxon>Pseudomonadati</taxon>
        <taxon>Pseudomonadota</taxon>
        <taxon>Alphaproteobacteria</taxon>
        <taxon>Sphingomonadales</taxon>
        <taxon>Sphingomonadaceae</taxon>
        <taxon>Sphingobium</taxon>
    </lineage>
</organism>
<comment type="caution">
    <text evidence="3">The sequence shown here is derived from an EMBL/GenBank/DDBJ whole genome shotgun (WGS) entry which is preliminary data.</text>
</comment>
<proteinExistence type="predicted"/>
<dbReference type="InterPro" id="IPR017113">
    <property type="entry name" value="Antirestriction_ArdC"/>
</dbReference>
<evidence type="ECO:0000313" key="4">
    <source>
        <dbReference type="Proteomes" id="UP000519023"/>
    </source>
</evidence>
<dbReference type="PIRSF" id="PIRSF037112">
    <property type="entry name" value="Antirestriction_ArdC"/>
    <property type="match status" value="1"/>
</dbReference>
<dbReference type="InterPro" id="IPR013610">
    <property type="entry name" value="ArdC_N"/>
</dbReference>
<feature type="domain" description="N-terminal" evidence="1">
    <location>
        <begin position="17"/>
        <end position="137"/>
    </location>
</feature>
<name>A0A7X9ZVK9_9SPHN</name>
<dbReference type="Proteomes" id="UP000519023">
    <property type="component" value="Unassembled WGS sequence"/>
</dbReference>
<evidence type="ECO:0000259" key="1">
    <source>
        <dbReference type="Pfam" id="PF08401"/>
    </source>
</evidence>
<dbReference type="Pfam" id="PF18818">
    <property type="entry name" value="MPTase-PolyVal"/>
    <property type="match status" value="1"/>
</dbReference>